<dbReference type="PANTHER" id="PTHR34436">
    <property type="entry name" value="CENTROMERE PROTEIN M"/>
    <property type="match status" value="1"/>
</dbReference>
<evidence type="ECO:0000256" key="2">
    <source>
        <dbReference type="ARBA" id="ARBA00004584"/>
    </source>
</evidence>
<dbReference type="GO" id="GO:0000775">
    <property type="term" value="C:chromosome, centromeric region"/>
    <property type="evidence" value="ECO:0007669"/>
    <property type="project" value="UniProtKB-SubCell"/>
</dbReference>
<sequence length="69" mass="7725">MSALKPFDRLPTLDYATILLVGTNESLQKQLAETILKEKQNLEINVHMSTSLPLPVETDHARPQIDLIA</sequence>
<evidence type="ECO:0000256" key="4">
    <source>
        <dbReference type="ARBA" id="ARBA00022454"/>
    </source>
</evidence>
<dbReference type="InterPro" id="IPR027417">
    <property type="entry name" value="P-loop_NTPase"/>
</dbReference>
<reference evidence="7" key="2">
    <citation type="submission" date="2025-09" db="UniProtKB">
        <authorList>
            <consortium name="Ensembl"/>
        </authorList>
    </citation>
    <scope>IDENTIFICATION</scope>
</reference>
<dbReference type="Ensembl" id="ENSSPUT00000008149.1">
    <property type="protein sequence ID" value="ENSSPUP00000007650.1"/>
    <property type="gene ID" value="ENSSPUG00000005917.1"/>
</dbReference>
<dbReference type="Gene3D" id="3.40.50.300">
    <property type="entry name" value="P-loop containing nucleotide triphosphate hydrolases"/>
    <property type="match status" value="1"/>
</dbReference>
<dbReference type="PANTHER" id="PTHR34436:SF1">
    <property type="entry name" value="CENTROMERE PROTEIN M"/>
    <property type="match status" value="1"/>
</dbReference>
<keyword evidence="5" id="KW-0539">Nucleus</keyword>
<evidence type="ECO:0000256" key="6">
    <source>
        <dbReference type="ARBA" id="ARBA00023328"/>
    </source>
</evidence>
<dbReference type="Pfam" id="PF11111">
    <property type="entry name" value="CENP-M"/>
    <property type="match status" value="1"/>
</dbReference>
<keyword evidence="6" id="KW-0137">Centromere</keyword>
<evidence type="ECO:0000313" key="8">
    <source>
        <dbReference type="Proteomes" id="UP000694392"/>
    </source>
</evidence>
<name>A0A8D0GMY2_SPHPU</name>
<dbReference type="GO" id="GO:0005634">
    <property type="term" value="C:nucleus"/>
    <property type="evidence" value="ECO:0007669"/>
    <property type="project" value="UniProtKB-SubCell"/>
</dbReference>
<organism evidence="7 8">
    <name type="scientific">Sphenodon punctatus</name>
    <name type="common">Tuatara</name>
    <name type="synonym">Hatteria punctata</name>
    <dbReference type="NCBI Taxonomy" id="8508"/>
    <lineage>
        <taxon>Eukaryota</taxon>
        <taxon>Metazoa</taxon>
        <taxon>Chordata</taxon>
        <taxon>Craniata</taxon>
        <taxon>Vertebrata</taxon>
        <taxon>Euteleostomi</taxon>
        <taxon>Lepidosauria</taxon>
        <taxon>Sphenodontia</taxon>
        <taxon>Sphenodontidae</taxon>
        <taxon>Sphenodon</taxon>
    </lineage>
</organism>
<proteinExistence type="predicted"/>
<evidence type="ECO:0000256" key="5">
    <source>
        <dbReference type="ARBA" id="ARBA00023242"/>
    </source>
</evidence>
<evidence type="ECO:0000313" key="7">
    <source>
        <dbReference type="Ensembl" id="ENSSPUP00000007650.1"/>
    </source>
</evidence>
<protein>
    <recommendedName>
        <fullName evidence="3">Centromere protein M</fullName>
    </recommendedName>
</protein>
<dbReference type="Proteomes" id="UP000694392">
    <property type="component" value="Unplaced"/>
</dbReference>
<comment type="subcellular location">
    <subcellularLocation>
        <location evidence="2">Chromosome</location>
        <location evidence="2">Centromere</location>
    </subcellularLocation>
    <subcellularLocation>
        <location evidence="1">Nucleus</location>
    </subcellularLocation>
</comment>
<dbReference type="InterPro" id="IPR020987">
    <property type="entry name" value="Centromere_Cenp-M"/>
</dbReference>
<reference evidence="7" key="1">
    <citation type="submission" date="2025-08" db="UniProtKB">
        <authorList>
            <consortium name="Ensembl"/>
        </authorList>
    </citation>
    <scope>IDENTIFICATION</scope>
</reference>
<accession>A0A8D0GMY2</accession>
<keyword evidence="8" id="KW-1185">Reference proteome</keyword>
<keyword evidence="4" id="KW-0158">Chromosome</keyword>
<dbReference type="AlphaFoldDB" id="A0A8D0GMY2"/>
<evidence type="ECO:0000256" key="1">
    <source>
        <dbReference type="ARBA" id="ARBA00004123"/>
    </source>
</evidence>
<evidence type="ECO:0000256" key="3">
    <source>
        <dbReference type="ARBA" id="ARBA00016382"/>
    </source>
</evidence>